<reference evidence="1 2" key="1">
    <citation type="journal article" date="2020" name="Microbiol. Resour. Announc.">
        <title>Draft Genome Sequence of a Cladosporium Species Isolated from the Mesophotic Ascidian Didemnum maculosum.</title>
        <authorList>
            <person name="Gioti A."/>
            <person name="Siaperas R."/>
            <person name="Nikolaivits E."/>
            <person name="Le Goff G."/>
            <person name="Ouazzani J."/>
            <person name="Kotoulas G."/>
            <person name="Topakas E."/>
        </authorList>
    </citation>
    <scope>NUCLEOTIDE SEQUENCE [LARGE SCALE GENOMIC DNA]</scope>
    <source>
        <strain evidence="1 2">TM138-S3</strain>
    </source>
</reference>
<gene>
    <name evidence="1" type="ORF">WHR41_08410</name>
</gene>
<organism evidence="1 2">
    <name type="scientific">Cladosporium halotolerans</name>
    <dbReference type="NCBI Taxonomy" id="1052096"/>
    <lineage>
        <taxon>Eukaryota</taxon>
        <taxon>Fungi</taxon>
        <taxon>Dikarya</taxon>
        <taxon>Ascomycota</taxon>
        <taxon>Pezizomycotina</taxon>
        <taxon>Dothideomycetes</taxon>
        <taxon>Dothideomycetidae</taxon>
        <taxon>Cladosporiales</taxon>
        <taxon>Cladosporiaceae</taxon>
        <taxon>Cladosporium</taxon>
    </lineage>
</organism>
<dbReference type="AlphaFoldDB" id="A0AB34KD54"/>
<dbReference type="GeneID" id="96009852"/>
<protein>
    <submittedName>
        <fullName evidence="1">Uncharacterized protein</fullName>
    </submittedName>
</protein>
<name>A0AB34KD54_9PEZI</name>
<evidence type="ECO:0000313" key="1">
    <source>
        <dbReference type="EMBL" id="KAL1582900.1"/>
    </source>
</evidence>
<dbReference type="EMBL" id="JAAQHG020000042">
    <property type="protein sequence ID" value="KAL1582900.1"/>
    <property type="molecule type" value="Genomic_DNA"/>
</dbReference>
<evidence type="ECO:0000313" key="2">
    <source>
        <dbReference type="Proteomes" id="UP000803884"/>
    </source>
</evidence>
<sequence>MGQSNIHYPTQILSRAAQNGVFSDQALIQPFNKPVLVVSGAFSQEEIDSHTWCLKDPNIGSWVRRGTSNTSSAIPADDSLQVPQVRAGPGLSQNLTPSDQTRYILVIQGRSGASKAKVLEEMSLPMAASAIMHEALNGYSTAFSAAYDGPSLRDLPVGAVFEGASGLTAPKMNETNQMVISVVCFVAPRESEKRLSTG</sequence>
<keyword evidence="2" id="KW-1185">Reference proteome</keyword>
<dbReference type="RefSeq" id="XP_069226007.1">
    <property type="nucleotide sequence ID" value="XM_069377014.1"/>
</dbReference>
<comment type="caution">
    <text evidence="1">The sequence shown here is derived from an EMBL/GenBank/DDBJ whole genome shotgun (WGS) entry which is preliminary data.</text>
</comment>
<accession>A0AB34KD54</accession>
<proteinExistence type="predicted"/>
<dbReference type="Proteomes" id="UP000803884">
    <property type="component" value="Unassembled WGS sequence"/>
</dbReference>